<keyword evidence="3 5" id="KW-0326">Glycosidase</keyword>
<dbReference type="InterPro" id="IPR017853">
    <property type="entry name" value="GH"/>
</dbReference>
<comment type="caution">
    <text evidence="5">The sequence shown here is derived from an EMBL/GenBank/DDBJ whole genome shotgun (WGS) entry which is preliminary data.</text>
</comment>
<reference evidence="5 6" key="1">
    <citation type="submission" date="2020-08" db="EMBL/GenBank/DDBJ databases">
        <title>Sequencing the genomes of 1000 actinobacteria strains.</title>
        <authorList>
            <person name="Klenk H.-P."/>
        </authorList>
    </citation>
    <scope>NUCLEOTIDE SEQUENCE [LARGE SCALE GENOMIC DNA]</scope>
    <source>
        <strain evidence="5 6">DSM 45784</strain>
    </source>
</reference>
<keyword evidence="6" id="KW-1185">Reference proteome</keyword>
<evidence type="ECO:0000256" key="2">
    <source>
        <dbReference type="ARBA" id="ARBA00022801"/>
    </source>
</evidence>
<dbReference type="EC" id="3.2.1.52" evidence="5"/>
<name>A0A7W7DEL7_9ACTN</name>
<dbReference type="RefSeq" id="WP_184887177.1">
    <property type="nucleotide sequence ID" value="NZ_BOOV01000020.1"/>
</dbReference>
<dbReference type="GO" id="GO:0009254">
    <property type="term" value="P:peptidoglycan turnover"/>
    <property type="evidence" value="ECO:0007669"/>
    <property type="project" value="TreeGrafter"/>
</dbReference>
<evidence type="ECO:0000259" key="4">
    <source>
        <dbReference type="Pfam" id="PF00933"/>
    </source>
</evidence>
<dbReference type="Proteomes" id="UP000542210">
    <property type="component" value="Unassembled WGS sequence"/>
</dbReference>
<feature type="domain" description="Glycoside hydrolase family 3 N-terminal" evidence="4">
    <location>
        <begin position="36"/>
        <end position="325"/>
    </location>
</feature>
<dbReference type="SUPFAM" id="SSF51445">
    <property type="entry name" value="(Trans)glycosidases"/>
    <property type="match status" value="1"/>
</dbReference>
<proteinExistence type="inferred from homology"/>
<dbReference type="EMBL" id="JACHND010000001">
    <property type="protein sequence ID" value="MBB4705449.1"/>
    <property type="molecule type" value="Genomic_DNA"/>
</dbReference>
<dbReference type="Gene3D" id="3.20.20.300">
    <property type="entry name" value="Glycoside hydrolase, family 3, N-terminal domain"/>
    <property type="match status" value="1"/>
</dbReference>
<dbReference type="PANTHER" id="PTHR30480:SF16">
    <property type="entry name" value="GLYCOSIDE HYDROLASE FAMILY 3 DOMAIN PROTEIN"/>
    <property type="match status" value="1"/>
</dbReference>
<protein>
    <submittedName>
        <fullName evidence="5">Beta-N-acetylhexosaminidase</fullName>
        <ecNumber evidence="5">3.2.1.52</ecNumber>
    </submittedName>
</protein>
<dbReference type="Pfam" id="PF00933">
    <property type="entry name" value="Glyco_hydro_3"/>
    <property type="match status" value="1"/>
</dbReference>
<evidence type="ECO:0000256" key="1">
    <source>
        <dbReference type="ARBA" id="ARBA00005336"/>
    </source>
</evidence>
<dbReference type="GO" id="GO:0004563">
    <property type="term" value="F:beta-N-acetylhexosaminidase activity"/>
    <property type="evidence" value="ECO:0007669"/>
    <property type="project" value="UniProtKB-EC"/>
</dbReference>
<organism evidence="5 6">
    <name type="scientific">Sphaerisporangium siamense</name>
    <dbReference type="NCBI Taxonomy" id="795645"/>
    <lineage>
        <taxon>Bacteria</taxon>
        <taxon>Bacillati</taxon>
        <taxon>Actinomycetota</taxon>
        <taxon>Actinomycetes</taxon>
        <taxon>Streptosporangiales</taxon>
        <taxon>Streptosporangiaceae</taxon>
        <taxon>Sphaerisporangium</taxon>
    </lineage>
</organism>
<evidence type="ECO:0000256" key="3">
    <source>
        <dbReference type="ARBA" id="ARBA00023295"/>
    </source>
</evidence>
<sequence>MKRSPQLLRLADSVLLPGFEGRTPPDWLRRRLGEGLSGVVLFSRNVGTPSELAELTAALRAERPEAVIGIDEEAGDVTRLEASTGSSRPGNYALGVVDDVGLTEKIAYGIGLDLAASGVNVNFAPAADVNSNPRNPVIGLRSFGADPELVARHTAAWVRGLQAAGVAACAKHFPGHGDTAVDSHHGLPSVAASLEQLHKVELLPFRAAIAEGVQMIMTGHLLVNAYDPDLPATLSSRILTGLLRDEMGFQGVTITDAVEMAAIVERYGIGGGSVRAVAAGADLICVGGENAGDEVVVTIREAIADAVAEGTMPEERLAEAARRVEALTTWTGSFPVPEPAAVRETLTLGAHLDGHTAAAMALDGHGAPAPDLDGHVGLDGHAGATALLDGVPSSGYADGNGHVPPGLAAARRAIRIAGADPGAVLPLAAAPHVVELTPLMNLAIDKHMPWGVGEPLGKLLPGTTVTRAGEEEAGELDETVLRSAADRPLVLVVRDAHRHPWQTDALNRLLTARPDAIVVEMGLPGRTDLGAVHIATHGAARVCGQAAAEVLTGLLPVTP</sequence>
<dbReference type="InterPro" id="IPR001764">
    <property type="entry name" value="Glyco_hydro_3_N"/>
</dbReference>
<dbReference type="InterPro" id="IPR050226">
    <property type="entry name" value="NagZ_Beta-hexosaminidase"/>
</dbReference>
<keyword evidence="2 5" id="KW-0378">Hydrolase</keyword>
<comment type="similarity">
    <text evidence="1">Belongs to the glycosyl hydrolase 3 family.</text>
</comment>
<evidence type="ECO:0000313" key="5">
    <source>
        <dbReference type="EMBL" id="MBB4705449.1"/>
    </source>
</evidence>
<accession>A0A7W7DEL7</accession>
<evidence type="ECO:0000313" key="6">
    <source>
        <dbReference type="Proteomes" id="UP000542210"/>
    </source>
</evidence>
<dbReference type="AlphaFoldDB" id="A0A7W7DEL7"/>
<dbReference type="PANTHER" id="PTHR30480">
    <property type="entry name" value="BETA-HEXOSAMINIDASE-RELATED"/>
    <property type="match status" value="1"/>
</dbReference>
<dbReference type="InterPro" id="IPR036962">
    <property type="entry name" value="Glyco_hydro_3_N_sf"/>
</dbReference>
<dbReference type="GO" id="GO:0005975">
    <property type="term" value="P:carbohydrate metabolic process"/>
    <property type="evidence" value="ECO:0007669"/>
    <property type="project" value="InterPro"/>
</dbReference>
<gene>
    <name evidence="5" type="ORF">BJ982_006993</name>
</gene>